<name>A0A1G7NS17_9PSEU</name>
<dbReference type="Gene3D" id="3.40.190.10">
    <property type="entry name" value="Periplasmic binding protein-like II"/>
    <property type="match status" value="1"/>
</dbReference>
<reference evidence="3" key="1">
    <citation type="submission" date="2016-10" db="EMBL/GenBank/DDBJ databases">
        <authorList>
            <person name="Varghese N."/>
            <person name="Submissions S."/>
        </authorList>
    </citation>
    <scope>NUCLEOTIDE SEQUENCE [LARGE SCALE GENOMIC DNA]</scope>
    <source>
        <strain evidence="3">CGMCC 4.3506</strain>
    </source>
</reference>
<dbReference type="Pfam" id="PF13416">
    <property type="entry name" value="SBP_bac_8"/>
    <property type="match status" value="1"/>
</dbReference>
<dbReference type="OrthoDB" id="1650177at2"/>
<keyword evidence="3" id="KW-1185">Reference proteome</keyword>
<sequence length="454" mass="47890">MKSSRFTATAAATLVAALAVAGCAGGDQEGSGGRLALTVAIDPGLEQGAVDAFNARVAAFEQANPDVDVQPQEYKWDATTFTAQLAGGTLPAVFTAPFTDGRGLIERRQVADISGEVAKLPYAKGFNAEVAKAGQAADGGIQAVPIAAYGQALHYNRTLFTQAGLDPDKPPATWAEVRSAAKQIAERTGQAGYAQMTAGNTGGWILTTLAYAFGGRIEQVSGDSAKSTLNTPQMRSVLKTLQDMRWADNSMGANFLYDWATINQDFAAGRIGMYVSGGGNYGSLKAQNGLKPDDYGITTIPLADSPDAGVLGGGSLAVVKAKSSPAVVAAGVKWIDFYYLSKLTAQEQAVSDAKTSAETSQAVGSPELPVFDRALHEQRQQWIAEYVNVPVRQMKPYTERMFDQPLVPEPTRSTQQVYALLDPVVQAVLTDRGADASALLAQAESQAQALLDRK</sequence>
<dbReference type="PANTHER" id="PTHR43649">
    <property type="entry name" value="ARABINOSE-BINDING PROTEIN-RELATED"/>
    <property type="match status" value="1"/>
</dbReference>
<keyword evidence="1" id="KW-0732">Signal</keyword>
<dbReference type="PANTHER" id="PTHR43649:SF12">
    <property type="entry name" value="DIACETYLCHITOBIOSE BINDING PROTEIN DASA"/>
    <property type="match status" value="1"/>
</dbReference>
<gene>
    <name evidence="2" type="ORF">SAMN05216553_103145</name>
</gene>
<dbReference type="InterPro" id="IPR050490">
    <property type="entry name" value="Bact_solute-bd_prot1"/>
</dbReference>
<dbReference type="STRING" id="200378.SAMN05216553_103145"/>
<feature type="signal peptide" evidence="1">
    <location>
        <begin position="1"/>
        <end position="21"/>
    </location>
</feature>
<accession>A0A1G7NS17</accession>
<organism evidence="2 3">
    <name type="scientific">Lentzea fradiae</name>
    <dbReference type="NCBI Taxonomy" id="200378"/>
    <lineage>
        <taxon>Bacteria</taxon>
        <taxon>Bacillati</taxon>
        <taxon>Actinomycetota</taxon>
        <taxon>Actinomycetes</taxon>
        <taxon>Pseudonocardiales</taxon>
        <taxon>Pseudonocardiaceae</taxon>
        <taxon>Lentzea</taxon>
    </lineage>
</organism>
<dbReference type="RefSeq" id="WP_090047147.1">
    <property type="nucleotide sequence ID" value="NZ_FNCC01000003.1"/>
</dbReference>
<evidence type="ECO:0000313" key="2">
    <source>
        <dbReference type="EMBL" id="SDF76089.1"/>
    </source>
</evidence>
<evidence type="ECO:0000256" key="1">
    <source>
        <dbReference type="SAM" id="SignalP"/>
    </source>
</evidence>
<feature type="chain" id="PRO_5039278987" evidence="1">
    <location>
        <begin position="22"/>
        <end position="454"/>
    </location>
</feature>
<proteinExistence type="predicted"/>
<evidence type="ECO:0000313" key="3">
    <source>
        <dbReference type="Proteomes" id="UP000199623"/>
    </source>
</evidence>
<dbReference type="EMBL" id="FNCC01000003">
    <property type="protein sequence ID" value="SDF76089.1"/>
    <property type="molecule type" value="Genomic_DNA"/>
</dbReference>
<protein>
    <submittedName>
        <fullName evidence="2">ABC-type glycerol-3-phosphate transport system, substrate-binding protein</fullName>
    </submittedName>
</protein>
<dbReference type="SUPFAM" id="SSF53850">
    <property type="entry name" value="Periplasmic binding protein-like II"/>
    <property type="match status" value="1"/>
</dbReference>
<dbReference type="PROSITE" id="PS51257">
    <property type="entry name" value="PROKAR_LIPOPROTEIN"/>
    <property type="match status" value="1"/>
</dbReference>
<dbReference type="InterPro" id="IPR006059">
    <property type="entry name" value="SBP"/>
</dbReference>
<dbReference type="Proteomes" id="UP000199623">
    <property type="component" value="Unassembled WGS sequence"/>
</dbReference>
<dbReference type="AlphaFoldDB" id="A0A1G7NS17"/>